<keyword evidence="3" id="KW-0997">Cell inner membrane</keyword>
<evidence type="ECO:0000313" key="13">
    <source>
        <dbReference type="EMBL" id="SHF75194.1"/>
    </source>
</evidence>
<dbReference type="Gene3D" id="1.10.4030.10">
    <property type="entry name" value="Porin chaperone SurA, peptide-binding domain"/>
    <property type="match status" value="1"/>
</dbReference>
<evidence type="ECO:0000256" key="3">
    <source>
        <dbReference type="ARBA" id="ARBA00022519"/>
    </source>
</evidence>
<evidence type="ECO:0000256" key="1">
    <source>
        <dbReference type="ARBA" id="ARBA00004382"/>
    </source>
</evidence>
<gene>
    <name evidence="13" type="ORF">SAMN05443633_106130</name>
</gene>
<dbReference type="STRING" id="1416778.SAMN05443633_106130"/>
<organism evidence="13 14">
    <name type="scientific">Chryseobacterium arachidis</name>
    <dbReference type="NCBI Taxonomy" id="1416778"/>
    <lineage>
        <taxon>Bacteria</taxon>
        <taxon>Pseudomonadati</taxon>
        <taxon>Bacteroidota</taxon>
        <taxon>Flavobacteriia</taxon>
        <taxon>Flavobacteriales</taxon>
        <taxon>Weeksellaceae</taxon>
        <taxon>Chryseobacterium group</taxon>
        <taxon>Chryseobacterium</taxon>
    </lineage>
</organism>
<evidence type="ECO:0000256" key="5">
    <source>
        <dbReference type="ARBA" id="ARBA00022989"/>
    </source>
</evidence>
<evidence type="ECO:0000256" key="8">
    <source>
        <dbReference type="ARBA" id="ARBA00038408"/>
    </source>
</evidence>
<proteinExistence type="inferred from homology"/>
<keyword evidence="14" id="KW-1185">Reference proteome</keyword>
<feature type="domain" description="PpiC" evidence="12">
    <location>
        <begin position="342"/>
        <end position="448"/>
    </location>
</feature>
<dbReference type="SUPFAM" id="SSF54534">
    <property type="entry name" value="FKBP-like"/>
    <property type="match status" value="2"/>
</dbReference>
<dbReference type="PANTHER" id="PTHR47529">
    <property type="entry name" value="PEPTIDYL-PROLYL CIS-TRANS ISOMERASE D"/>
    <property type="match status" value="1"/>
</dbReference>
<accession>A0A1M5E7S9</accession>
<dbReference type="Gene3D" id="3.10.50.40">
    <property type="match status" value="2"/>
</dbReference>
<dbReference type="Proteomes" id="UP000184518">
    <property type="component" value="Unassembled WGS sequence"/>
</dbReference>
<evidence type="ECO:0000256" key="2">
    <source>
        <dbReference type="ARBA" id="ARBA00022475"/>
    </source>
</evidence>
<keyword evidence="11 13" id="KW-0413">Isomerase</keyword>
<keyword evidence="6" id="KW-0472">Membrane</keyword>
<dbReference type="GO" id="GO:0003755">
    <property type="term" value="F:peptidyl-prolyl cis-trans isomerase activity"/>
    <property type="evidence" value="ECO:0007669"/>
    <property type="project" value="UniProtKB-KW"/>
</dbReference>
<dbReference type="GO" id="GO:0005886">
    <property type="term" value="C:plasma membrane"/>
    <property type="evidence" value="ECO:0007669"/>
    <property type="project" value="UniProtKB-SubCell"/>
</dbReference>
<dbReference type="EMBL" id="FQUT01000006">
    <property type="protein sequence ID" value="SHF75194.1"/>
    <property type="molecule type" value="Genomic_DNA"/>
</dbReference>
<feature type="domain" description="PpiC" evidence="12">
    <location>
        <begin position="555"/>
        <end position="659"/>
    </location>
</feature>
<reference evidence="14" key="1">
    <citation type="submission" date="2016-11" db="EMBL/GenBank/DDBJ databases">
        <authorList>
            <person name="Varghese N."/>
            <person name="Submissions S."/>
        </authorList>
    </citation>
    <scope>NUCLEOTIDE SEQUENCE [LARGE SCALE GENOMIC DNA]</scope>
    <source>
        <strain evidence="14">DSM 27619</strain>
    </source>
</reference>
<evidence type="ECO:0000256" key="10">
    <source>
        <dbReference type="ARBA" id="ARBA00042775"/>
    </source>
</evidence>
<name>A0A1M5E7S9_9FLAO</name>
<sequence length="714" mass="79222">MAILGSIRSRPWLLMGVIALALLAFLVNPDSIDKVFGKNPDVLGKVNGEKITREEFQDQLFVLQQQAEQQGQPKAGLEEQAWQLLVQSKLIKQQFEKMGFEMTEDYFWNQIQYDQMFAQQKQFFDEKGNFKTQELKKQVEDMKATSPEGYNQWLKTRKSIEYRLMARQVFANVSTGITTGKKEAEELMKERDQLADIDFVKVDYATYLQKNNIKVTTEDLANYINQHPVMFKTDASRNLGIVYFPSQPSAADDAVAQKEINKLFSAGTDASGGTENFQNTKNDSMFVMANSDMPYNPQYLKPNQLPQAIQGQIPTAAIGQTFGPYKEQNFYVVSKLLDKKTSDSTLSRHILIAFKGSPAGEGVTRSKEEAKKLADSIGAIVKANPGKFTDFLKLSNDPSSAAQAGSLGWTTPETPFVPEFLTYLANNPKGATGVVETQFGYHIINIEDKKPGAMSYKVANLVKAVKPSDATEAATDKNARRFIQQVQGKSFNDFVNIAKKANYQFSNPKQAKRFDGQLQGLGTDKDADILAWAFDKKREKGDTEFFTVDGTGDKIVVYLNGKQEKGTADPESVRDQIEIVVKNKLAAKQIIGKIGKSGLDQIAKQFGTTKQSAQVNLLSPSVAGSMEPKVAGAAFGVAKGKLSNPVEGGTGVYVLIKKNETINKQPGDLKQFTESVTQRNGGMFGQAWLKSLQDNAKIDDYRIEIWDKLGSQQQ</sequence>
<evidence type="ECO:0000256" key="11">
    <source>
        <dbReference type="PROSITE-ProRule" id="PRU00278"/>
    </source>
</evidence>
<protein>
    <recommendedName>
        <fullName evidence="9">Periplasmic chaperone PpiD</fullName>
    </recommendedName>
    <alternativeName>
        <fullName evidence="10">Periplasmic folding chaperone</fullName>
    </alternativeName>
</protein>
<dbReference type="OrthoDB" id="9812372at2"/>
<dbReference type="SUPFAM" id="SSF109998">
    <property type="entry name" value="Triger factor/SurA peptide-binding domain-like"/>
    <property type="match status" value="1"/>
</dbReference>
<evidence type="ECO:0000256" key="6">
    <source>
        <dbReference type="ARBA" id="ARBA00023136"/>
    </source>
</evidence>
<dbReference type="InterPro" id="IPR046357">
    <property type="entry name" value="PPIase_dom_sf"/>
</dbReference>
<keyword evidence="2" id="KW-1003">Cell membrane</keyword>
<keyword evidence="4" id="KW-0812">Transmembrane</keyword>
<dbReference type="PANTHER" id="PTHR47529:SF1">
    <property type="entry name" value="PERIPLASMIC CHAPERONE PPID"/>
    <property type="match status" value="1"/>
</dbReference>
<evidence type="ECO:0000259" key="12">
    <source>
        <dbReference type="PROSITE" id="PS50198"/>
    </source>
</evidence>
<dbReference type="RefSeq" id="WP_072958374.1">
    <property type="nucleotide sequence ID" value="NZ_FQUT01000006.1"/>
</dbReference>
<dbReference type="PROSITE" id="PS50198">
    <property type="entry name" value="PPIC_PPIASE_2"/>
    <property type="match status" value="2"/>
</dbReference>
<dbReference type="AlphaFoldDB" id="A0A1M5E7S9"/>
<evidence type="ECO:0000313" key="14">
    <source>
        <dbReference type="Proteomes" id="UP000184518"/>
    </source>
</evidence>
<dbReference type="Pfam" id="PF13616">
    <property type="entry name" value="Rotamase_3"/>
    <property type="match status" value="1"/>
</dbReference>
<dbReference type="Pfam" id="PF13623">
    <property type="entry name" value="SurA_N_2"/>
    <property type="match status" value="1"/>
</dbReference>
<keyword evidence="7" id="KW-0143">Chaperone</keyword>
<evidence type="ECO:0000256" key="9">
    <source>
        <dbReference type="ARBA" id="ARBA00040743"/>
    </source>
</evidence>
<evidence type="ECO:0000256" key="4">
    <source>
        <dbReference type="ARBA" id="ARBA00022692"/>
    </source>
</evidence>
<dbReference type="InterPro" id="IPR000297">
    <property type="entry name" value="PPIase_PpiC"/>
</dbReference>
<keyword evidence="5" id="KW-1133">Transmembrane helix</keyword>
<comment type="subcellular location">
    <subcellularLocation>
        <location evidence="1">Cell inner membrane</location>
        <topology evidence="1">Single-pass type II membrane protein</topology>
        <orientation evidence="1">Periplasmic side</orientation>
    </subcellularLocation>
</comment>
<comment type="similarity">
    <text evidence="8">Belongs to the PpiD chaperone family.</text>
</comment>
<dbReference type="InterPro" id="IPR027304">
    <property type="entry name" value="Trigger_fact/SurA_dom_sf"/>
</dbReference>
<dbReference type="InterPro" id="IPR052029">
    <property type="entry name" value="PpiD_chaperone"/>
</dbReference>
<evidence type="ECO:0000256" key="7">
    <source>
        <dbReference type="ARBA" id="ARBA00023186"/>
    </source>
</evidence>
<keyword evidence="11" id="KW-0697">Rotamase</keyword>